<reference evidence="1" key="1">
    <citation type="submission" date="2021-09" db="EMBL/GenBank/DDBJ databases">
        <authorList>
            <consortium name="AG Swart"/>
            <person name="Singh M."/>
            <person name="Singh A."/>
            <person name="Seah K."/>
            <person name="Emmerich C."/>
        </authorList>
    </citation>
    <scope>NUCLEOTIDE SEQUENCE</scope>
    <source>
        <strain evidence="1">ATCC30299</strain>
    </source>
</reference>
<accession>A0AAU9JFE4</accession>
<keyword evidence="2" id="KW-1185">Reference proteome</keyword>
<proteinExistence type="predicted"/>
<evidence type="ECO:0000313" key="2">
    <source>
        <dbReference type="Proteomes" id="UP001162131"/>
    </source>
</evidence>
<comment type="caution">
    <text evidence="1">The sequence shown here is derived from an EMBL/GenBank/DDBJ whole genome shotgun (WGS) entry which is preliminary data.</text>
</comment>
<name>A0AAU9JFE4_9CILI</name>
<gene>
    <name evidence="1" type="ORF">BSTOLATCC_MIC36158</name>
</gene>
<dbReference type="AlphaFoldDB" id="A0AAU9JFE4"/>
<protein>
    <submittedName>
        <fullName evidence="1">Uncharacterized protein</fullName>
    </submittedName>
</protein>
<organism evidence="1 2">
    <name type="scientific">Blepharisma stoltei</name>
    <dbReference type="NCBI Taxonomy" id="1481888"/>
    <lineage>
        <taxon>Eukaryota</taxon>
        <taxon>Sar</taxon>
        <taxon>Alveolata</taxon>
        <taxon>Ciliophora</taxon>
        <taxon>Postciliodesmatophora</taxon>
        <taxon>Heterotrichea</taxon>
        <taxon>Heterotrichida</taxon>
        <taxon>Blepharismidae</taxon>
        <taxon>Blepharisma</taxon>
    </lineage>
</organism>
<sequence length="196" mass="22372">MEKETMMLISDLEKVSTSLFLPSFANTNSRISKFILKDISSQLYARKQGSHSKTNILPSTISKIHSKMLIKEHRKSISLQNSYTNLSLANDFFRVEKIQNRFANFRNKTNEGSRALLNKTLKGSSNNGKNQSKLLALREKLEMNFSLSLETDIFKQKPFVKSKASRPSLPAINIQVRPLSESSDEHSLRLAPRYLH</sequence>
<dbReference type="Proteomes" id="UP001162131">
    <property type="component" value="Unassembled WGS sequence"/>
</dbReference>
<dbReference type="EMBL" id="CAJZBQ010000036">
    <property type="protein sequence ID" value="CAG9324366.1"/>
    <property type="molecule type" value="Genomic_DNA"/>
</dbReference>
<evidence type="ECO:0000313" key="1">
    <source>
        <dbReference type="EMBL" id="CAG9324366.1"/>
    </source>
</evidence>